<proteinExistence type="predicted"/>
<comment type="caution">
    <text evidence="1">The sequence shown here is derived from an EMBL/GenBank/DDBJ whole genome shotgun (WGS) entry which is preliminary data.</text>
</comment>
<reference evidence="1" key="1">
    <citation type="submission" date="2018-01" db="EMBL/GenBank/DDBJ databases">
        <authorList>
            <person name="Clerissi C."/>
        </authorList>
    </citation>
    <scope>NUCLEOTIDE SEQUENCE</scope>
    <source>
        <strain evidence="1">Cupriavidus taiwanensis LMG 19430</strain>
    </source>
</reference>
<accession>A0A375B9D3</accession>
<protein>
    <submittedName>
        <fullName evidence="1">Uncharacterized protein</fullName>
    </submittedName>
</protein>
<gene>
    <name evidence="1" type="ORF">CBM2586_A10175</name>
</gene>
<name>A0A375B9D3_9BURK</name>
<dbReference type="EMBL" id="OFSN01000001">
    <property type="protein sequence ID" value="SOY40210.1"/>
    <property type="molecule type" value="Genomic_DNA"/>
</dbReference>
<evidence type="ECO:0000313" key="1">
    <source>
        <dbReference type="EMBL" id="SOY40210.1"/>
    </source>
</evidence>
<dbReference type="Proteomes" id="UP000257016">
    <property type="component" value="Unassembled WGS sequence"/>
</dbReference>
<organism evidence="1">
    <name type="scientific">Cupriavidus taiwanensis</name>
    <dbReference type="NCBI Taxonomy" id="164546"/>
    <lineage>
        <taxon>Bacteria</taxon>
        <taxon>Pseudomonadati</taxon>
        <taxon>Pseudomonadota</taxon>
        <taxon>Betaproteobacteria</taxon>
        <taxon>Burkholderiales</taxon>
        <taxon>Burkholderiaceae</taxon>
        <taxon>Cupriavidus</taxon>
    </lineage>
</organism>
<dbReference type="AlphaFoldDB" id="A0A375B9D3"/>
<sequence>MNLVSTGLWESAPRLSRFIGEEARTGPGAGFFVSDAGRSGPDCGRLCQTPQRNKVW</sequence>